<name>A0ABN9QX94_9DINO</name>
<accession>A0ABN9QX94</accession>
<evidence type="ECO:0008006" key="4">
    <source>
        <dbReference type="Google" id="ProtNLM"/>
    </source>
</evidence>
<feature type="compositionally biased region" description="Polar residues" evidence="1">
    <location>
        <begin position="263"/>
        <end position="298"/>
    </location>
</feature>
<reference evidence="2" key="1">
    <citation type="submission" date="2023-10" db="EMBL/GenBank/DDBJ databases">
        <authorList>
            <person name="Chen Y."/>
            <person name="Shah S."/>
            <person name="Dougan E. K."/>
            <person name="Thang M."/>
            <person name="Chan C."/>
        </authorList>
    </citation>
    <scope>NUCLEOTIDE SEQUENCE [LARGE SCALE GENOMIC DNA]</scope>
</reference>
<feature type="compositionally biased region" description="Low complexity" evidence="1">
    <location>
        <begin position="223"/>
        <end position="234"/>
    </location>
</feature>
<evidence type="ECO:0000313" key="2">
    <source>
        <dbReference type="EMBL" id="CAK0809938.1"/>
    </source>
</evidence>
<evidence type="ECO:0000313" key="3">
    <source>
        <dbReference type="Proteomes" id="UP001189429"/>
    </source>
</evidence>
<feature type="compositionally biased region" description="Basic and acidic residues" evidence="1">
    <location>
        <begin position="30"/>
        <end position="47"/>
    </location>
</feature>
<feature type="compositionally biased region" description="Basic and acidic residues" evidence="1">
    <location>
        <begin position="103"/>
        <end position="120"/>
    </location>
</feature>
<feature type="compositionally biased region" description="Basic and acidic residues" evidence="1">
    <location>
        <begin position="960"/>
        <end position="970"/>
    </location>
</feature>
<feature type="compositionally biased region" description="Low complexity" evidence="1">
    <location>
        <begin position="1011"/>
        <end position="1020"/>
    </location>
</feature>
<comment type="caution">
    <text evidence="2">The sequence shown here is derived from an EMBL/GenBank/DDBJ whole genome shotgun (WGS) entry which is preliminary data.</text>
</comment>
<organism evidence="2 3">
    <name type="scientific">Prorocentrum cordatum</name>
    <dbReference type="NCBI Taxonomy" id="2364126"/>
    <lineage>
        <taxon>Eukaryota</taxon>
        <taxon>Sar</taxon>
        <taxon>Alveolata</taxon>
        <taxon>Dinophyceae</taxon>
        <taxon>Prorocentrales</taxon>
        <taxon>Prorocentraceae</taxon>
        <taxon>Prorocentrum</taxon>
    </lineage>
</organism>
<feature type="compositionally biased region" description="Low complexity" evidence="1">
    <location>
        <begin position="7"/>
        <end position="16"/>
    </location>
</feature>
<protein>
    <recommendedName>
        <fullName evidence="4">Nuclear pore complex protein</fullName>
    </recommendedName>
</protein>
<feature type="compositionally biased region" description="Low complexity" evidence="1">
    <location>
        <begin position="68"/>
        <end position="77"/>
    </location>
</feature>
<keyword evidence="3" id="KW-1185">Reference proteome</keyword>
<feature type="compositionally biased region" description="Polar residues" evidence="1">
    <location>
        <begin position="80"/>
        <end position="91"/>
    </location>
</feature>
<dbReference type="EMBL" id="CAUYUJ010004530">
    <property type="protein sequence ID" value="CAK0809938.1"/>
    <property type="molecule type" value="Genomic_DNA"/>
</dbReference>
<feature type="region of interest" description="Disordered" evidence="1">
    <location>
        <begin position="934"/>
        <end position="1192"/>
    </location>
</feature>
<sequence>MEDTAAADDPAACPAGAKRKREDEAEGAADDARSGEAAHKEPRREAGADSPAASGAAGEAPAGGGGAERSPAGPPAGLNSPEQPDSPTEQVRASAAADASGPDLRRRGPRDAEPAEDGERPSASADWEARGQADAEGLLQQEAPKGSGWPQEEGWADQRQAEAAEDSGWPQEEGWADQRQAEAPKDSGWPQEEGWDAAGWRAENERQAEGPKGSGWPREEGWADAGSGAAPAEASTNQRQDTSWGGWGDQEADEGKQPEAATTPWNQAAGTPGNQAAGTPWNWQATTTPAGNPMQTSPAEEPDHGDSERGQGTWVGKEETQEVKEVKEVNEPEVSWEALHMGKEPDTLDKPEGDENADYPEIAADMDYKGEGWVPNSHETMVASLLLQKIRGRADKKSLVGGPFPSEDALRVFNTLAHGQIEEQRILVCALQWIEALVLEARVMPDDISSCAIALLAEERGALALVCRHVPALAMRTRAGSRIPKLHVRRDAHETIPQLTKLLCEQLSGLPEHAHEEVMQIVGDVLGPMPLTVRLMILVHAYEYAAMNPQAYASPEALAVAFVKQCQAERAIEIVCWLTLEKALAIAQCIIEDSPKSHELRKAKNAALNRLFKSWQLRPNEEQAAQLHLLELERQLQVVLNIERDVELHWCGLASSKDRTAEDVAAKMRAYLHFDKLIRPYLCGDDAGGTKRPPLEKEGGIPITLRQVAQVREGVDTILKRLRSQYAWVPQGKTRRAVSKANWVARLQSLMSLATNSVVLDADLELARLLTQNSFRKLGSEVLVGYSSWWNSLDREMVKQERETASKRKLVANVEEIMRMYSSVQLRPQFVPQTPSHLGVAAPMPFTPASGAGMPRHGLPPATPRGFAAGGMTPAGLPPQTPAQIRRVIPPATPLTLTRQQASGTPAGPPPLTPGFRAAATFAGAGAPITPWQVKTGAGSAAPQTPADALLKAPSTPSEFKPHAGQKAEHGGSSAPRTPWHQLGPSPGAIPSTPIDAFQPLTPRGPPPATPAGIRGAAPGSSTSAFSAPAQPFTPAGPPPQTPAFQRGVAPGSSTSAFSAPVQPFTPAGPPPQTPAFQRGAAPGSSTSAFSAPAQPFTPAGPPPQTPANPGSAPPLSAQPFTPAGPPPQTPAFPRSAPGSAASAMPFTPAGPPPATPAPSSAVSAQPFTPAGPPPQTPAFRQPSPGGSTSGL</sequence>
<feature type="region of interest" description="Disordered" evidence="1">
    <location>
        <begin position="898"/>
        <end position="918"/>
    </location>
</feature>
<feature type="non-terminal residue" evidence="2">
    <location>
        <position position="1192"/>
    </location>
</feature>
<feature type="compositionally biased region" description="Low complexity" evidence="1">
    <location>
        <begin position="48"/>
        <end position="60"/>
    </location>
</feature>
<dbReference type="Proteomes" id="UP001189429">
    <property type="component" value="Unassembled WGS sequence"/>
</dbReference>
<feature type="compositionally biased region" description="Low complexity" evidence="1">
    <location>
        <begin position="1108"/>
        <end position="1122"/>
    </location>
</feature>
<evidence type="ECO:0000256" key="1">
    <source>
        <dbReference type="SAM" id="MobiDB-lite"/>
    </source>
</evidence>
<feature type="compositionally biased region" description="Low complexity" evidence="1">
    <location>
        <begin position="1158"/>
        <end position="1169"/>
    </location>
</feature>
<feature type="compositionally biased region" description="Basic and acidic residues" evidence="1">
    <location>
        <begin position="316"/>
        <end position="330"/>
    </location>
</feature>
<gene>
    <name evidence="2" type="ORF">PCOR1329_LOCUS15054</name>
</gene>
<feature type="region of interest" description="Disordered" evidence="1">
    <location>
        <begin position="1"/>
        <end position="334"/>
    </location>
</feature>
<proteinExistence type="predicted"/>